<accession>A0ABU2WDJ8</accession>
<keyword evidence="2" id="KW-0732">Signal</keyword>
<comment type="caution">
    <text evidence="3">The sequence shown here is derived from an EMBL/GenBank/DDBJ whole genome shotgun (WGS) entry which is preliminary data.</text>
</comment>
<evidence type="ECO:0000256" key="2">
    <source>
        <dbReference type="SAM" id="SignalP"/>
    </source>
</evidence>
<dbReference type="EMBL" id="JAVRFG010000072">
    <property type="protein sequence ID" value="MDT0495147.1"/>
    <property type="molecule type" value="Genomic_DNA"/>
</dbReference>
<evidence type="ECO:0000256" key="1">
    <source>
        <dbReference type="SAM" id="MobiDB-lite"/>
    </source>
</evidence>
<feature type="region of interest" description="Disordered" evidence="1">
    <location>
        <begin position="34"/>
        <end position="72"/>
    </location>
</feature>
<reference evidence="4" key="1">
    <citation type="submission" date="2023-07" db="EMBL/GenBank/DDBJ databases">
        <title>30 novel species of actinomycetes from the DSMZ collection.</title>
        <authorList>
            <person name="Nouioui I."/>
        </authorList>
    </citation>
    <scope>NUCLEOTIDE SEQUENCE [LARGE SCALE GENOMIC DNA]</scope>
    <source>
        <strain evidence="4">DSM 40932</strain>
    </source>
</reference>
<feature type="signal peptide" evidence="2">
    <location>
        <begin position="1"/>
        <end position="25"/>
    </location>
</feature>
<feature type="chain" id="PRO_5046157645" description="Lipoprotein" evidence="2">
    <location>
        <begin position="26"/>
        <end position="202"/>
    </location>
</feature>
<dbReference type="RefSeq" id="WP_311605920.1">
    <property type="nucleotide sequence ID" value="NZ_JAVRFG010000072.1"/>
</dbReference>
<evidence type="ECO:0000313" key="3">
    <source>
        <dbReference type="EMBL" id="MDT0495147.1"/>
    </source>
</evidence>
<gene>
    <name evidence="3" type="ORF">RM717_32135</name>
</gene>
<organism evidence="3 4">
    <name type="scientific">Streptomyces stephensoniae</name>
    <dbReference type="NCBI Taxonomy" id="3375367"/>
    <lineage>
        <taxon>Bacteria</taxon>
        <taxon>Bacillati</taxon>
        <taxon>Actinomycetota</taxon>
        <taxon>Actinomycetes</taxon>
        <taxon>Kitasatosporales</taxon>
        <taxon>Streptomycetaceae</taxon>
        <taxon>Streptomyces</taxon>
    </lineage>
</organism>
<keyword evidence="4" id="KW-1185">Reference proteome</keyword>
<name>A0ABU2WDJ8_9ACTN</name>
<dbReference type="PROSITE" id="PS51257">
    <property type="entry name" value="PROKAR_LIPOPROTEIN"/>
    <property type="match status" value="1"/>
</dbReference>
<sequence length="202" mass="21561">MRNTRTLTRAVPAALAAIALTMTLAGCGGALSDTGKSDGAAPSGSPDDRKTFRLGESSPQQGGLKKDEGGATYTVTPTKVVTGTSEDVNKSGLDKSQLKGPRVPVHVWSTLTHTGGKPIPIRAMDGDLVIRTDRGDRTKALLVMWGDVTWPDCPKPDPEKKLAKGTTEKICTTFLITRGEKPAAVELEQGFHREPLEWPVED</sequence>
<dbReference type="Proteomes" id="UP001180556">
    <property type="component" value="Unassembled WGS sequence"/>
</dbReference>
<proteinExistence type="predicted"/>
<evidence type="ECO:0008006" key="5">
    <source>
        <dbReference type="Google" id="ProtNLM"/>
    </source>
</evidence>
<protein>
    <recommendedName>
        <fullName evidence="5">Lipoprotein</fullName>
    </recommendedName>
</protein>
<evidence type="ECO:0000313" key="4">
    <source>
        <dbReference type="Proteomes" id="UP001180556"/>
    </source>
</evidence>